<dbReference type="Gene3D" id="2.10.260.10">
    <property type="match status" value="2"/>
</dbReference>
<dbReference type="EMBL" id="LGFD01000053">
    <property type="protein sequence ID" value="KUK16875.1"/>
    <property type="molecule type" value="Genomic_DNA"/>
</dbReference>
<dbReference type="PANTHER" id="PTHR34860">
    <property type="entry name" value="REPRESSOR-LIKE PROTEIN SSO7C3"/>
    <property type="match status" value="1"/>
</dbReference>
<protein>
    <submittedName>
        <fullName evidence="2">Putative transcription regulator, SpoVT/AbrB family</fullName>
    </submittedName>
</protein>
<dbReference type="PIRSF" id="PIRSF019240">
    <property type="entry name" value="UCP019240_SpoVT/AbrB-related"/>
    <property type="match status" value="1"/>
</dbReference>
<name>A0A101EL21_9EURY</name>
<dbReference type="GO" id="GO:0003677">
    <property type="term" value="F:DNA binding"/>
    <property type="evidence" value="ECO:0007669"/>
    <property type="project" value="InterPro"/>
</dbReference>
<dbReference type="InterPro" id="IPR052975">
    <property type="entry name" value="Repressor-like_regulatory"/>
</dbReference>
<organism evidence="2 3">
    <name type="scientific">Thermococcus sibiricus</name>
    <dbReference type="NCBI Taxonomy" id="172049"/>
    <lineage>
        <taxon>Archaea</taxon>
        <taxon>Methanobacteriati</taxon>
        <taxon>Methanobacteriota</taxon>
        <taxon>Thermococci</taxon>
        <taxon>Thermococcales</taxon>
        <taxon>Thermococcaceae</taxon>
        <taxon>Thermococcus</taxon>
    </lineage>
</organism>
<dbReference type="AlphaFoldDB" id="A0A101EL21"/>
<sequence length="95" mass="10744">MEVLAKFHVVVHKIGRIIIPVGTRNFYGIEPGDFVKVKIIKYENDEKSREETFTARVGEQGALVIPKALREVMGIKPGDVLEVLLLAHYKVDELK</sequence>
<dbReference type="PATRIC" id="fig|172049.5.peg.2015"/>
<proteinExistence type="predicted"/>
<dbReference type="NCBIfam" id="TIGR01439">
    <property type="entry name" value="lp_hng_hel_AbrB"/>
    <property type="match status" value="1"/>
</dbReference>
<dbReference type="InterPro" id="IPR016752">
    <property type="entry name" value="UCP019240_SpoVT/AbrB-related"/>
</dbReference>
<gene>
    <name evidence="2" type="ORF">XD54_1841</name>
</gene>
<reference evidence="3" key="1">
    <citation type="journal article" date="2015" name="MBio">
        <title>Genome-Resolved Metagenomic Analysis Reveals Roles for Candidate Phyla and Other Microbial Community Members in Biogeochemical Transformations in Oil Reservoirs.</title>
        <authorList>
            <person name="Hu P."/>
            <person name="Tom L."/>
            <person name="Singh A."/>
            <person name="Thomas B.C."/>
            <person name="Baker B.J."/>
            <person name="Piceno Y.M."/>
            <person name="Andersen G.L."/>
            <person name="Banfield J.F."/>
        </authorList>
    </citation>
    <scope>NUCLEOTIDE SEQUENCE [LARGE SCALE GENOMIC DNA]</scope>
</reference>
<dbReference type="Pfam" id="PF04014">
    <property type="entry name" value="MazE_antitoxin"/>
    <property type="match status" value="1"/>
</dbReference>
<evidence type="ECO:0000259" key="1">
    <source>
        <dbReference type="PROSITE" id="PS51740"/>
    </source>
</evidence>
<dbReference type="InterPro" id="IPR007159">
    <property type="entry name" value="SpoVT-AbrB_dom"/>
</dbReference>
<dbReference type="SMART" id="SM00966">
    <property type="entry name" value="SpoVT_AbrB"/>
    <property type="match status" value="1"/>
</dbReference>
<accession>A0A101EL21</accession>
<dbReference type="PANTHER" id="PTHR34860:SF6">
    <property type="entry name" value="REPRESSOR-LIKE PROTEIN SSO7C3"/>
    <property type="match status" value="1"/>
</dbReference>
<dbReference type="Proteomes" id="UP000053911">
    <property type="component" value="Unassembled WGS sequence"/>
</dbReference>
<dbReference type="InterPro" id="IPR037914">
    <property type="entry name" value="SpoVT-AbrB_sf"/>
</dbReference>
<evidence type="ECO:0000313" key="3">
    <source>
        <dbReference type="Proteomes" id="UP000053911"/>
    </source>
</evidence>
<feature type="domain" description="SpoVT-AbrB" evidence="1">
    <location>
        <begin position="52"/>
        <end position="95"/>
    </location>
</feature>
<dbReference type="RefSeq" id="WP_283217910.1">
    <property type="nucleotide sequence ID" value="NZ_LGFD01000053.1"/>
</dbReference>
<dbReference type="PROSITE" id="PS51740">
    <property type="entry name" value="SPOVT_ABRB"/>
    <property type="match status" value="1"/>
</dbReference>
<comment type="caution">
    <text evidence="2">The sequence shown here is derived from an EMBL/GenBank/DDBJ whole genome shotgun (WGS) entry which is preliminary data.</text>
</comment>
<evidence type="ECO:0000313" key="2">
    <source>
        <dbReference type="EMBL" id="KUK16875.1"/>
    </source>
</evidence>
<dbReference type="SUPFAM" id="SSF89447">
    <property type="entry name" value="AbrB/MazE/MraZ-like"/>
    <property type="match status" value="2"/>
</dbReference>